<dbReference type="GO" id="GO:0050660">
    <property type="term" value="F:flavin adenine dinucleotide binding"/>
    <property type="evidence" value="ECO:0007669"/>
    <property type="project" value="InterPro"/>
</dbReference>
<evidence type="ECO:0000256" key="11">
    <source>
        <dbReference type="PIRSR" id="PIRSR006816-1"/>
    </source>
</evidence>
<dbReference type="SUPFAM" id="SSF63380">
    <property type="entry name" value="Riboflavin synthase domain-like"/>
    <property type="match status" value="1"/>
</dbReference>
<evidence type="ECO:0000259" key="13">
    <source>
        <dbReference type="PROSITE" id="PS51384"/>
    </source>
</evidence>
<dbReference type="Gene3D" id="2.10.240.10">
    <property type="entry name" value="Dihydroorotate dehydrogenase, electron transfer subunit"/>
    <property type="match status" value="1"/>
</dbReference>
<dbReference type="InterPro" id="IPR039261">
    <property type="entry name" value="FNR_nucleotide-bd"/>
</dbReference>
<comment type="similarity">
    <text evidence="1">Belongs to the PyrK family.</text>
</comment>
<protein>
    <submittedName>
        <fullName evidence="14">Dihydroorotate dehydrogenase electron transfer subunit</fullName>
    </submittedName>
</protein>
<dbReference type="PANTHER" id="PTHR43513:SF3">
    <property type="entry name" value="DIHYDROOROTATE DEHYDROGENASE B (NAD(+)), ELECTRON TRANSFER SUBUNIT-RELATED"/>
    <property type="match status" value="1"/>
</dbReference>
<dbReference type="InterPro" id="IPR050353">
    <property type="entry name" value="PyrK_electron_transfer"/>
</dbReference>
<dbReference type="InterPro" id="IPR012165">
    <property type="entry name" value="Cyt_c3_hydrogenase_gsu"/>
</dbReference>
<dbReference type="InterPro" id="IPR037117">
    <property type="entry name" value="Dihydroorotate_DH_ele_sf"/>
</dbReference>
<dbReference type="Gene3D" id="3.40.50.80">
    <property type="entry name" value="Nucleotide-binding domain of ferredoxin-NADP reductase (FNR) module"/>
    <property type="match status" value="1"/>
</dbReference>
<dbReference type="InterPro" id="IPR019480">
    <property type="entry name" value="Dihydroorotate_DH_Fe-S-bd"/>
</dbReference>
<evidence type="ECO:0000256" key="6">
    <source>
        <dbReference type="ARBA" id="ARBA00022827"/>
    </source>
</evidence>
<feature type="binding site" evidence="12">
    <location>
        <position position="260"/>
    </location>
    <ligand>
        <name>[2Fe-2S] cluster</name>
        <dbReference type="ChEBI" id="CHEBI:190135"/>
    </ligand>
</feature>
<keyword evidence="2" id="KW-0813">Transport</keyword>
<dbReference type="InterPro" id="IPR017927">
    <property type="entry name" value="FAD-bd_FR_type"/>
</dbReference>
<dbReference type="GO" id="GO:0006221">
    <property type="term" value="P:pyrimidine nucleotide biosynthetic process"/>
    <property type="evidence" value="ECO:0007669"/>
    <property type="project" value="InterPro"/>
</dbReference>
<evidence type="ECO:0000256" key="3">
    <source>
        <dbReference type="ARBA" id="ARBA00022630"/>
    </source>
</evidence>
<organism evidence="14 15">
    <name type="scientific">Natribacillus halophilus</name>
    <dbReference type="NCBI Taxonomy" id="549003"/>
    <lineage>
        <taxon>Bacteria</taxon>
        <taxon>Bacillati</taxon>
        <taxon>Bacillota</taxon>
        <taxon>Bacilli</taxon>
        <taxon>Bacillales</taxon>
        <taxon>Bacillaceae</taxon>
        <taxon>Natribacillus</taxon>
    </lineage>
</organism>
<dbReference type="GO" id="GO:0016491">
    <property type="term" value="F:oxidoreductase activity"/>
    <property type="evidence" value="ECO:0007669"/>
    <property type="project" value="InterPro"/>
</dbReference>
<feature type="binding site" evidence="12">
    <location>
        <position position="236"/>
    </location>
    <ligand>
        <name>[2Fe-2S] cluster</name>
        <dbReference type="ChEBI" id="CHEBI:190135"/>
    </ligand>
</feature>
<evidence type="ECO:0000313" key="15">
    <source>
        <dbReference type="Proteomes" id="UP000198853"/>
    </source>
</evidence>
<sequence>MFLEDLFLLGVRVVKDQEVKILSNIQVSERYWHMVVDASGLASDVEPGQFFYIDCGQENESFLRRPFSVYRINQDDQTLEFLYLTKGLGTQALTKLKQGETVRSFGPLGQGFSLQEDAQKILLLARGVGIATLAALAQEASKKGVQCAAILSARSHNDLLAAEMLQGFGAEVHKVTEEDGTSDVENVRDIIEDITARHNIDAAYTCGSRRLSRLLQDITSKKDIPAEIALEEHMGCAMGVCYACVCDVVEDDEIRTVRVCLEGPVFPLQKVMMQP</sequence>
<evidence type="ECO:0000256" key="8">
    <source>
        <dbReference type="ARBA" id="ARBA00023004"/>
    </source>
</evidence>
<evidence type="ECO:0000256" key="12">
    <source>
        <dbReference type="PIRSR" id="PIRSR006816-2"/>
    </source>
</evidence>
<feature type="binding site" evidence="11">
    <location>
        <begin position="65"/>
        <end position="68"/>
    </location>
    <ligand>
        <name>FAD</name>
        <dbReference type="ChEBI" id="CHEBI:57692"/>
    </ligand>
</feature>
<dbReference type="Gene3D" id="2.40.30.10">
    <property type="entry name" value="Translation factors"/>
    <property type="match status" value="1"/>
</dbReference>
<evidence type="ECO:0000256" key="10">
    <source>
        <dbReference type="ARBA" id="ARBA00034078"/>
    </source>
</evidence>
<name>A0A1G8JXD4_9BACI</name>
<comment type="cofactor">
    <cofactor evidence="11">
        <name>FAD</name>
        <dbReference type="ChEBI" id="CHEBI:57692"/>
    </cofactor>
    <text evidence="11">Binds 1 FAD per subunit.</text>
</comment>
<keyword evidence="9 12" id="KW-0411">Iron-sulfur</keyword>
<proteinExistence type="inferred from homology"/>
<keyword evidence="4 12" id="KW-0001">2Fe-2S</keyword>
<comment type="cofactor">
    <cofactor evidence="12">
        <name>[2Fe-2S] cluster</name>
        <dbReference type="ChEBI" id="CHEBI:190135"/>
    </cofactor>
    <text evidence="12">Binds 1 [2Fe-2S] cluster per subunit.</text>
</comment>
<dbReference type="PROSITE" id="PS51384">
    <property type="entry name" value="FAD_FR"/>
    <property type="match status" value="1"/>
</dbReference>
<dbReference type="GO" id="GO:0046872">
    <property type="term" value="F:metal ion binding"/>
    <property type="evidence" value="ECO:0007669"/>
    <property type="project" value="UniProtKB-KW"/>
</dbReference>
<dbReference type="GO" id="GO:0051537">
    <property type="term" value="F:2 iron, 2 sulfur cluster binding"/>
    <property type="evidence" value="ECO:0007669"/>
    <property type="project" value="UniProtKB-KW"/>
</dbReference>
<gene>
    <name evidence="14" type="ORF">SAMN04488123_101446</name>
</gene>
<dbReference type="SUPFAM" id="SSF52343">
    <property type="entry name" value="Ferredoxin reductase-like, C-terminal NADP-linked domain"/>
    <property type="match status" value="1"/>
</dbReference>
<keyword evidence="8 12" id="KW-0408">Iron</keyword>
<dbReference type="PANTHER" id="PTHR43513">
    <property type="entry name" value="DIHYDROOROTATE DEHYDROGENASE B (NAD(+)), ELECTRON TRANSFER SUBUNIT"/>
    <property type="match status" value="1"/>
</dbReference>
<evidence type="ECO:0000256" key="7">
    <source>
        <dbReference type="ARBA" id="ARBA00022982"/>
    </source>
</evidence>
<keyword evidence="7" id="KW-0249">Electron transport</keyword>
<evidence type="ECO:0000256" key="1">
    <source>
        <dbReference type="ARBA" id="ARBA00006422"/>
    </source>
</evidence>
<reference evidence="14 15" key="1">
    <citation type="submission" date="2016-10" db="EMBL/GenBank/DDBJ databases">
        <authorList>
            <person name="de Groot N.N."/>
        </authorList>
    </citation>
    <scope>NUCLEOTIDE SEQUENCE [LARGE SCALE GENOMIC DNA]</scope>
    <source>
        <strain evidence="14 15">DSM 21771</strain>
    </source>
</reference>
<evidence type="ECO:0000256" key="9">
    <source>
        <dbReference type="ARBA" id="ARBA00023014"/>
    </source>
</evidence>
<keyword evidence="6 11" id="KW-0274">FAD</keyword>
<accession>A0A1G8JXD4</accession>
<feature type="domain" description="FAD-binding FR-type" evidence="13">
    <location>
        <begin position="14"/>
        <end position="114"/>
    </location>
</feature>
<evidence type="ECO:0000256" key="2">
    <source>
        <dbReference type="ARBA" id="ARBA00022448"/>
    </source>
</evidence>
<feature type="binding site" evidence="11">
    <location>
        <begin position="89"/>
        <end position="90"/>
    </location>
    <ligand>
        <name>FAD</name>
        <dbReference type="ChEBI" id="CHEBI:57692"/>
    </ligand>
</feature>
<dbReference type="AlphaFoldDB" id="A0A1G8JXD4"/>
<comment type="cofactor">
    <cofactor evidence="10">
        <name>[2Fe-2S] cluster</name>
        <dbReference type="ChEBI" id="CHEBI:190135"/>
    </cofactor>
</comment>
<evidence type="ECO:0000256" key="5">
    <source>
        <dbReference type="ARBA" id="ARBA00022723"/>
    </source>
</evidence>
<dbReference type="InterPro" id="IPR017938">
    <property type="entry name" value="Riboflavin_synthase-like_b-brl"/>
</dbReference>
<keyword evidence="5 12" id="KW-0479">Metal-binding</keyword>
<evidence type="ECO:0000256" key="4">
    <source>
        <dbReference type="ARBA" id="ARBA00022714"/>
    </source>
</evidence>
<dbReference type="CDD" id="cd06218">
    <property type="entry name" value="DHOD_e_trans"/>
    <property type="match status" value="1"/>
</dbReference>
<dbReference type="PIRSF" id="PIRSF006816">
    <property type="entry name" value="Cyc3_hyd_g"/>
    <property type="match status" value="1"/>
</dbReference>
<evidence type="ECO:0000313" key="14">
    <source>
        <dbReference type="EMBL" id="SDI35876.1"/>
    </source>
</evidence>
<keyword evidence="15" id="KW-1185">Reference proteome</keyword>
<dbReference type="Proteomes" id="UP000198853">
    <property type="component" value="Unassembled WGS sequence"/>
</dbReference>
<dbReference type="EMBL" id="FNEN01000001">
    <property type="protein sequence ID" value="SDI35876.1"/>
    <property type="molecule type" value="Genomic_DNA"/>
</dbReference>
<feature type="binding site" evidence="12">
    <location>
        <position position="244"/>
    </location>
    <ligand>
        <name>[2Fe-2S] cluster</name>
        <dbReference type="ChEBI" id="CHEBI:190135"/>
    </ligand>
</feature>
<keyword evidence="3 11" id="KW-0285">Flavoprotein</keyword>
<feature type="binding site" evidence="12">
    <location>
        <position position="241"/>
    </location>
    <ligand>
        <name>[2Fe-2S] cluster</name>
        <dbReference type="ChEBI" id="CHEBI:190135"/>
    </ligand>
</feature>
<dbReference type="Pfam" id="PF10418">
    <property type="entry name" value="DHODB_Fe-S_bind"/>
    <property type="match status" value="1"/>
</dbReference>